<evidence type="ECO:0000313" key="3">
    <source>
        <dbReference type="Proteomes" id="UP001303046"/>
    </source>
</evidence>
<sequence>MGNAVYTDQLVCHDTIESCRSACHNAECVFADKCNGAANKYICVPVDFRFLTWLIFGCFLVVLLVCSSLVACYACRAIRSSVRWQQMHYPNREVVFNNPGRVHHIELDEGRYKYGPPPSRRN</sequence>
<gene>
    <name evidence="2" type="primary">Necator_chrI.g1339</name>
    <name evidence="2" type="ORF">RB195_005213</name>
</gene>
<dbReference type="Proteomes" id="UP001303046">
    <property type="component" value="Unassembled WGS sequence"/>
</dbReference>
<organism evidence="2 3">
    <name type="scientific">Necator americanus</name>
    <name type="common">Human hookworm</name>
    <dbReference type="NCBI Taxonomy" id="51031"/>
    <lineage>
        <taxon>Eukaryota</taxon>
        <taxon>Metazoa</taxon>
        <taxon>Ecdysozoa</taxon>
        <taxon>Nematoda</taxon>
        <taxon>Chromadorea</taxon>
        <taxon>Rhabditida</taxon>
        <taxon>Rhabditina</taxon>
        <taxon>Rhabditomorpha</taxon>
        <taxon>Strongyloidea</taxon>
        <taxon>Ancylostomatidae</taxon>
        <taxon>Bunostominae</taxon>
        <taxon>Necator</taxon>
    </lineage>
</organism>
<accession>A0ABR1BLR1</accession>
<keyword evidence="1" id="KW-0472">Membrane</keyword>
<dbReference type="EMBL" id="JAVFWL010000001">
    <property type="protein sequence ID" value="KAK6727382.1"/>
    <property type="molecule type" value="Genomic_DNA"/>
</dbReference>
<proteinExistence type="predicted"/>
<keyword evidence="1" id="KW-0812">Transmembrane</keyword>
<reference evidence="2 3" key="1">
    <citation type="submission" date="2023-08" db="EMBL/GenBank/DDBJ databases">
        <title>A Necator americanus chromosomal reference genome.</title>
        <authorList>
            <person name="Ilik V."/>
            <person name="Petrzelkova K.J."/>
            <person name="Pardy F."/>
            <person name="Fuh T."/>
            <person name="Niatou-Singa F.S."/>
            <person name="Gouil Q."/>
            <person name="Baker L."/>
            <person name="Ritchie M.E."/>
            <person name="Jex A.R."/>
            <person name="Gazzola D."/>
            <person name="Li H."/>
            <person name="Toshio Fujiwara R."/>
            <person name="Zhan B."/>
            <person name="Aroian R.V."/>
            <person name="Pafco B."/>
            <person name="Schwarz E.M."/>
        </authorList>
    </citation>
    <scope>NUCLEOTIDE SEQUENCE [LARGE SCALE GENOMIC DNA]</scope>
    <source>
        <strain evidence="2 3">Aroian</strain>
        <tissue evidence="2">Whole animal</tissue>
    </source>
</reference>
<keyword evidence="3" id="KW-1185">Reference proteome</keyword>
<protein>
    <recommendedName>
        <fullName evidence="4">Low-density lipoprotein receptor domain class A</fullName>
    </recommendedName>
</protein>
<evidence type="ECO:0000256" key="1">
    <source>
        <dbReference type="SAM" id="Phobius"/>
    </source>
</evidence>
<evidence type="ECO:0000313" key="2">
    <source>
        <dbReference type="EMBL" id="KAK6727382.1"/>
    </source>
</evidence>
<keyword evidence="1" id="KW-1133">Transmembrane helix</keyword>
<comment type="caution">
    <text evidence="2">The sequence shown here is derived from an EMBL/GenBank/DDBJ whole genome shotgun (WGS) entry which is preliminary data.</text>
</comment>
<evidence type="ECO:0008006" key="4">
    <source>
        <dbReference type="Google" id="ProtNLM"/>
    </source>
</evidence>
<name>A0ABR1BLR1_NECAM</name>
<feature type="transmembrane region" description="Helical" evidence="1">
    <location>
        <begin position="50"/>
        <end position="75"/>
    </location>
</feature>